<proteinExistence type="inferred from homology"/>
<dbReference type="OrthoDB" id="2019504at2759"/>
<evidence type="ECO:0000256" key="4">
    <source>
        <dbReference type="ARBA" id="ARBA00023242"/>
    </source>
</evidence>
<dbReference type="GO" id="GO:0030688">
    <property type="term" value="C:preribosome, small subunit precursor"/>
    <property type="evidence" value="ECO:0007669"/>
    <property type="project" value="InterPro"/>
</dbReference>
<evidence type="ECO:0000313" key="5">
    <source>
        <dbReference type="EMBL" id="KAF4587902.1"/>
    </source>
</evidence>
<dbReference type="PANTHER" id="PTHR13026">
    <property type="entry name" value="NNP-1 PROTEIN NOVEL NUCLEAR PROTEIN 1 NOP52"/>
    <property type="match status" value="1"/>
</dbReference>
<comment type="subcellular location">
    <subcellularLocation>
        <location evidence="1">Nucleus</location>
    </subcellularLocation>
</comment>
<name>A0A8H4VDS4_9HYPO</name>
<accession>A0A8H4VDS4</accession>
<dbReference type="GO" id="GO:0005634">
    <property type="term" value="C:nucleus"/>
    <property type="evidence" value="ECO:0007669"/>
    <property type="project" value="UniProtKB-SubCell"/>
</dbReference>
<dbReference type="AlphaFoldDB" id="A0A8H4VDS4"/>
<reference evidence="5 6" key="1">
    <citation type="journal article" date="2020" name="G3 (Bethesda)">
        <title>Genetic Underpinnings of Host Manipulation by Ophiocordyceps as Revealed by Comparative Transcriptomics.</title>
        <authorList>
            <person name="Will I."/>
            <person name="Das B."/>
            <person name="Trinh T."/>
            <person name="Brachmann A."/>
            <person name="Ohm R.A."/>
            <person name="de Bekker C."/>
        </authorList>
    </citation>
    <scope>NUCLEOTIDE SEQUENCE [LARGE SCALE GENOMIC DNA]</scope>
    <source>
        <strain evidence="5 6">EC05</strain>
    </source>
</reference>
<comment type="similarity">
    <text evidence="2">Belongs to the RRP1 family.</text>
</comment>
<evidence type="ECO:0000256" key="1">
    <source>
        <dbReference type="ARBA" id="ARBA00004123"/>
    </source>
</evidence>
<evidence type="ECO:0000256" key="2">
    <source>
        <dbReference type="ARBA" id="ARBA00006374"/>
    </source>
</evidence>
<sequence length="135" mass="15271">MAATALPFIRNLASSNSKLRTQSISTLESYLSTRQTLPRDEAQKLWTGLFYALWMSDRARAQQHLADRIASLAPPDAGLESWYASFWEVISRQWSSIDALRLDKFLLLVRRLLAAQVRWAVRSGEFGLVAGVLKC</sequence>
<dbReference type="GO" id="GO:0006364">
    <property type="term" value="P:rRNA processing"/>
    <property type="evidence" value="ECO:0007669"/>
    <property type="project" value="UniProtKB-KW"/>
</dbReference>
<protein>
    <submittedName>
        <fullName evidence="5">Nucleolar protein NOP52 variant</fullName>
    </submittedName>
</protein>
<keyword evidence="6" id="KW-1185">Reference proteome</keyword>
<keyword evidence="4" id="KW-0539">Nucleus</keyword>
<evidence type="ECO:0000313" key="6">
    <source>
        <dbReference type="Proteomes" id="UP000562929"/>
    </source>
</evidence>
<dbReference type="EMBL" id="JAACLJ010000004">
    <property type="protein sequence ID" value="KAF4587902.1"/>
    <property type="molecule type" value="Genomic_DNA"/>
</dbReference>
<gene>
    <name evidence="5" type="ORF">GQ602_004595</name>
</gene>
<comment type="caution">
    <text evidence="5">The sequence shown here is derived from an EMBL/GenBank/DDBJ whole genome shotgun (WGS) entry which is preliminary data.</text>
</comment>
<dbReference type="Proteomes" id="UP000562929">
    <property type="component" value="Unassembled WGS sequence"/>
</dbReference>
<dbReference type="InterPro" id="IPR010301">
    <property type="entry name" value="RRP1"/>
</dbReference>
<dbReference type="PANTHER" id="PTHR13026:SF0">
    <property type="entry name" value="RIBOSOMAL RNA PROCESSING 1B"/>
    <property type="match status" value="1"/>
</dbReference>
<dbReference type="Pfam" id="PF05997">
    <property type="entry name" value="Nop52"/>
    <property type="match status" value="1"/>
</dbReference>
<organism evidence="5 6">
    <name type="scientific">Ophiocordyceps camponoti-floridani</name>
    <dbReference type="NCBI Taxonomy" id="2030778"/>
    <lineage>
        <taxon>Eukaryota</taxon>
        <taxon>Fungi</taxon>
        <taxon>Dikarya</taxon>
        <taxon>Ascomycota</taxon>
        <taxon>Pezizomycotina</taxon>
        <taxon>Sordariomycetes</taxon>
        <taxon>Hypocreomycetidae</taxon>
        <taxon>Hypocreales</taxon>
        <taxon>Ophiocordycipitaceae</taxon>
        <taxon>Ophiocordyceps</taxon>
    </lineage>
</organism>
<evidence type="ECO:0000256" key="3">
    <source>
        <dbReference type="ARBA" id="ARBA00022552"/>
    </source>
</evidence>
<keyword evidence="3" id="KW-0698">rRNA processing</keyword>